<dbReference type="InterPro" id="IPR025758">
    <property type="entry name" value="Fic/DOC_N"/>
</dbReference>
<proteinExistence type="predicted"/>
<dbReference type="Proteomes" id="UP000000742">
    <property type="component" value="Chromosome"/>
</dbReference>
<dbReference type="PANTHER" id="PTHR13504:SF38">
    <property type="entry name" value="FIDO DOMAIN-CONTAINING PROTEIN"/>
    <property type="match status" value="1"/>
</dbReference>
<dbReference type="Pfam" id="PF02661">
    <property type="entry name" value="Fic"/>
    <property type="match status" value="1"/>
</dbReference>
<reference evidence="5 6" key="1">
    <citation type="journal article" date="2008" name="Genome Biol.">
        <title>Encapsulated in silica: genome, proteome and physiology of the thermophilic bacterium Anoxybacillus flavithermus WK1.</title>
        <authorList>
            <person name="Saw J.H."/>
            <person name="Mountain B.W."/>
            <person name="Feng L."/>
            <person name="Omelchenko M.V."/>
            <person name="Hou S."/>
            <person name="Saito J.A."/>
            <person name="Stott M.B."/>
            <person name="Li D."/>
            <person name="Zhao G."/>
            <person name="Wu J."/>
            <person name="Galperin M.Y."/>
            <person name="Koonin E.V."/>
            <person name="Makarova K.S."/>
            <person name="Wolf Y.I."/>
            <person name="Rigden D.J."/>
            <person name="Dunfield P.F."/>
            <person name="Wang L."/>
            <person name="Alam M."/>
        </authorList>
    </citation>
    <scope>NUCLEOTIDE SEQUENCE [LARGE SCALE GENOMIC DNA]</scope>
    <source>
        <strain evidence="6">DSM 21510 / WK1</strain>
    </source>
</reference>
<dbReference type="SUPFAM" id="SSF140931">
    <property type="entry name" value="Fic-like"/>
    <property type="match status" value="1"/>
</dbReference>
<feature type="binding site" evidence="1">
    <location>
        <position position="246"/>
    </location>
    <ligand>
        <name>ATP</name>
        <dbReference type="ChEBI" id="CHEBI:30616"/>
    </ligand>
</feature>
<keyword evidence="1" id="KW-0067">ATP-binding</keyword>
<dbReference type="PIRSF" id="PIRSF038925">
    <property type="entry name" value="AMP-prot_trans"/>
    <property type="match status" value="1"/>
</dbReference>
<evidence type="ECO:0000313" key="6">
    <source>
        <dbReference type="Proteomes" id="UP000000742"/>
    </source>
</evidence>
<feature type="binding site" evidence="1">
    <location>
        <begin position="209"/>
        <end position="215"/>
    </location>
    <ligand>
        <name>ATP</name>
        <dbReference type="ChEBI" id="CHEBI:30616"/>
    </ligand>
</feature>
<keyword evidence="1" id="KW-0547">Nucleotide-binding</keyword>
<dbReference type="InterPro" id="IPR036390">
    <property type="entry name" value="WH_DNA-bd_sf"/>
</dbReference>
<dbReference type="InterPro" id="IPR003812">
    <property type="entry name" value="Fido"/>
</dbReference>
<dbReference type="eggNOG" id="COG3177">
    <property type="taxonomic scope" value="Bacteria"/>
</dbReference>
<dbReference type="PROSITE" id="PS51459">
    <property type="entry name" value="FIDO"/>
    <property type="match status" value="1"/>
</dbReference>
<dbReference type="InterPro" id="IPR036597">
    <property type="entry name" value="Fido-like_dom_sf"/>
</dbReference>
<feature type="binding site" evidence="1">
    <location>
        <position position="204"/>
    </location>
    <ligand>
        <name>ATP</name>
        <dbReference type="ChEBI" id="CHEBI:30616"/>
    </ligand>
</feature>
<dbReference type="InterPro" id="IPR036388">
    <property type="entry name" value="WH-like_DNA-bd_sf"/>
</dbReference>
<dbReference type="Gene3D" id="1.10.3290.10">
    <property type="entry name" value="Fido-like domain"/>
    <property type="match status" value="1"/>
</dbReference>
<evidence type="ECO:0000256" key="2">
    <source>
        <dbReference type="PIRSR" id="PIRSR640198-1"/>
    </source>
</evidence>
<dbReference type="HOGENOM" id="CLU_047250_1_1_9"/>
<protein>
    <submittedName>
        <fullName evidence="5">Transcription regulator containing filamentation induced by cAMP family (Fic) domain and ArsR subfamily HTH domain</fullName>
    </submittedName>
</protein>
<evidence type="ECO:0000256" key="3">
    <source>
        <dbReference type="PIRSR" id="PIRSR640198-2"/>
    </source>
</evidence>
<feature type="active site" evidence="2">
    <location>
        <position position="204"/>
    </location>
</feature>
<evidence type="ECO:0000256" key="1">
    <source>
        <dbReference type="PIRSR" id="PIRSR038925-1"/>
    </source>
</evidence>
<dbReference type="PANTHER" id="PTHR13504">
    <property type="entry name" value="FIDO DOMAIN-CONTAINING PROTEIN DDB_G0283145"/>
    <property type="match status" value="1"/>
</dbReference>
<dbReference type="Pfam" id="PF13784">
    <property type="entry name" value="Fic_N"/>
    <property type="match status" value="1"/>
</dbReference>
<dbReference type="KEGG" id="afl:Aflv_2662"/>
<accession>B7GMB3</accession>
<evidence type="ECO:0000259" key="4">
    <source>
        <dbReference type="PROSITE" id="PS51459"/>
    </source>
</evidence>
<dbReference type="EMBL" id="CP000922">
    <property type="protein sequence ID" value="ACJ35015.1"/>
    <property type="molecule type" value="Genomic_DNA"/>
</dbReference>
<evidence type="ECO:0000313" key="5">
    <source>
        <dbReference type="EMBL" id="ACJ35015.1"/>
    </source>
</evidence>
<organism evidence="5 6">
    <name type="scientific">Anoxybacillus flavithermus (strain DSM 21510 / WK1)</name>
    <dbReference type="NCBI Taxonomy" id="491915"/>
    <lineage>
        <taxon>Bacteria</taxon>
        <taxon>Bacillati</taxon>
        <taxon>Bacillota</taxon>
        <taxon>Bacilli</taxon>
        <taxon>Bacillales</taxon>
        <taxon>Anoxybacillaceae</taxon>
        <taxon>Anoxybacillus</taxon>
    </lineage>
</organism>
<gene>
    <name evidence="5" type="ordered locus">Aflv_2662</name>
</gene>
<feature type="domain" description="Fido" evidence="4">
    <location>
        <begin position="115"/>
        <end position="268"/>
    </location>
</feature>
<dbReference type="GO" id="GO:0005524">
    <property type="term" value="F:ATP binding"/>
    <property type="evidence" value="ECO:0007669"/>
    <property type="project" value="UniProtKB-KW"/>
</dbReference>
<name>B7GMB3_ANOFW</name>
<dbReference type="InterPro" id="IPR026287">
    <property type="entry name" value="SoFic-like"/>
</dbReference>
<dbReference type="InterPro" id="IPR040198">
    <property type="entry name" value="Fido_containing"/>
</dbReference>
<dbReference type="SUPFAM" id="SSF46785">
    <property type="entry name" value="Winged helix' DNA-binding domain"/>
    <property type="match status" value="1"/>
</dbReference>
<sequence length="367" mass="43634">MEELRRKPFEPPMLPLKDGVIDQLKFIRELIDANKSIVEYETMLKNSKLHPKFLLRPVMLKEAVQSTKLEGTQVTLDDVMEVEAETKKVNKDIQEALNYYEALIKGMDFLQRIPLSNRLFKYLHEILLSNHVRGANRAPGEFRKIQNFIGPEGCTIETATYVPPEPHLVYDYMSNLEKYINEPKDDFDELIRVAIIHAQFETIHPFLDGNGRIGRILIPLYLYSKKVIEFPNFFISDVLERDKHKYYRFLNEIRYEGNWNQWIRFFLQCIKVQAKKNVQLIQDINELYERDLDVASKLINSSHVRRMMNVMFQRPIFTVKTIVELTGMSESTVRRYVNKLEQHQLIFSNGRMRSKTYYYYNLLDYLR</sequence>
<feature type="binding site" evidence="3">
    <location>
        <begin position="246"/>
        <end position="247"/>
    </location>
    <ligand>
        <name>ATP</name>
        <dbReference type="ChEBI" id="CHEBI:30616"/>
    </ligand>
</feature>
<dbReference type="AlphaFoldDB" id="B7GMB3"/>
<feature type="binding site" evidence="3">
    <location>
        <begin position="208"/>
        <end position="215"/>
    </location>
    <ligand>
        <name>ATP</name>
        <dbReference type="ChEBI" id="CHEBI:30616"/>
    </ligand>
</feature>
<dbReference type="Gene3D" id="1.10.10.10">
    <property type="entry name" value="Winged helix-like DNA-binding domain superfamily/Winged helix DNA-binding domain"/>
    <property type="match status" value="1"/>
</dbReference>
<dbReference type="STRING" id="491915.Aflv_2662"/>
<feature type="binding site" evidence="1">
    <location>
        <position position="70"/>
    </location>
    <ligand>
        <name>ATP</name>
        <dbReference type="ChEBI" id="CHEBI:30616"/>
    </ligand>
</feature>